<organism evidence="2 3">
    <name type="scientific">Pseudocercospora musae</name>
    <dbReference type="NCBI Taxonomy" id="113226"/>
    <lineage>
        <taxon>Eukaryota</taxon>
        <taxon>Fungi</taxon>
        <taxon>Dikarya</taxon>
        <taxon>Ascomycota</taxon>
        <taxon>Pezizomycotina</taxon>
        <taxon>Dothideomycetes</taxon>
        <taxon>Dothideomycetidae</taxon>
        <taxon>Mycosphaerellales</taxon>
        <taxon>Mycosphaerellaceae</taxon>
        <taxon>Pseudocercospora</taxon>
    </lineage>
</organism>
<accession>A0A139H527</accession>
<sequence>MASFLFPTENIAISLTEQVCFSLQLSRLSVCDCLIHISGLFHLTPSHPSTNQLRLQLNLPLRHLPPTLHICSRNQPIRQDKHHILSNSTLTPQSIPKPHATPPALNQTPLLKPILKSQNQKMQ</sequence>
<feature type="compositionally biased region" description="Polar residues" evidence="1">
    <location>
        <begin position="85"/>
        <end position="94"/>
    </location>
</feature>
<dbReference type="AlphaFoldDB" id="A0A139H527"/>
<name>A0A139H527_9PEZI</name>
<proteinExistence type="predicted"/>
<dbReference type="EMBL" id="LFZO01000777">
    <property type="protein sequence ID" value="KXS97544.1"/>
    <property type="molecule type" value="Genomic_DNA"/>
</dbReference>
<comment type="caution">
    <text evidence="2">The sequence shown here is derived from an EMBL/GenBank/DDBJ whole genome shotgun (WGS) entry which is preliminary data.</text>
</comment>
<gene>
    <name evidence="2" type="ORF">AC579_569</name>
</gene>
<reference evidence="2 3" key="1">
    <citation type="submission" date="2015-07" db="EMBL/GenBank/DDBJ databases">
        <title>Comparative genomics of the Sigatoka disease complex on banana suggests a link between parallel evolutionary changes in Pseudocercospora fijiensis and Pseudocercospora eumusae and increased virulence on the banana host.</title>
        <authorList>
            <person name="Chang T.-C."/>
            <person name="Salvucci A."/>
            <person name="Crous P.W."/>
            <person name="Stergiopoulos I."/>
        </authorList>
    </citation>
    <scope>NUCLEOTIDE SEQUENCE [LARGE SCALE GENOMIC DNA]</scope>
    <source>
        <strain evidence="2 3">CBS 116634</strain>
    </source>
</reference>
<evidence type="ECO:0000313" key="3">
    <source>
        <dbReference type="Proteomes" id="UP000073492"/>
    </source>
</evidence>
<evidence type="ECO:0000256" key="1">
    <source>
        <dbReference type="SAM" id="MobiDB-lite"/>
    </source>
</evidence>
<protein>
    <submittedName>
        <fullName evidence="2">Uncharacterized protein</fullName>
    </submittedName>
</protein>
<evidence type="ECO:0000313" key="2">
    <source>
        <dbReference type="EMBL" id="KXS97544.1"/>
    </source>
</evidence>
<feature type="region of interest" description="Disordered" evidence="1">
    <location>
        <begin position="85"/>
        <end position="123"/>
    </location>
</feature>
<dbReference type="EMBL" id="LFZO01000777">
    <property type="protein sequence ID" value="KXS97545.1"/>
    <property type="molecule type" value="Genomic_DNA"/>
</dbReference>
<dbReference type="Proteomes" id="UP000073492">
    <property type="component" value="Unassembled WGS sequence"/>
</dbReference>
<keyword evidence="3" id="KW-1185">Reference proteome</keyword>